<evidence type="ECO:0008006" key="4">
    <source>
        <dbReference type="Google" id="ProtNLM"/>
    </source>
</evidence>
<dbReference type="Proteomes" id="UP001341840">
    <property type="component" value="Unassembled WGS sequence"/>
</dbReference>
<feature type="transmembrane region" description="Helical" evidence="1">
    <location>
        <begin position="164"/>
        <end position="184"/>
    </location>
</feature>
<keyword evidence="1" id="KW-1133">Transmembrane helix</keyword>
<organism evidence="2 3">
    <name type="scientific">Stylosanthes scabra</name>
    <dbReference type="NCBI Taxonomy" id="79078"/>
    <lineage>
        <taxon>Eukaryota</taxon>
        <taxon>Viridiplantae</taxon>
        <taxon>Streptophyta</taxon>
        <taxon>Embryophyta</taxon>
        <taxon>Tracheophyta</taxon>
        <taxon>Spermatophyta</taxon>
        <taxon>Magnoliopsida</taxon>
        <taxon>eudicotyledons</taxon>
        <taxon>Gunneridae</taxon>
        <taxon>Pentapetalae</taxon>
        <taxon>rosids</taxon>
        <taxon>fabids</taxon>
        <taxon>Fabales</taxon>
        <taxon>Fabaceae</taxon>
        <taxon>Papilionoideae</taxon>
        <taxon>50 kb inversion clade</taxon>
        <taxon>dalbergioids sensu lato</taxon>
        <taxon>Dalbergieae</taxon>
        <taxon>Pterocarpus clade</taxon>
        <taxon>Stylosanthes</taxon>
    </lineage>
</organism>
<keyword evidence="1" id="KW-0472">Membrane</keyword>
<evidence type="ECO:0000313" key="3">
    <source>
        <dbReference type="Proteomes" id="UP001341840"/>
    </source>
</evidence>
<accession>A0ABU6RIM6</accession>
<keyword evidence="1" id="KW-0812">Transmembrane</keyword>
<reference evidence="2 3" key="1">
    <citation type="journal article" date="2023" name="Plants (Basel)">
        <title>Bridging the Gap: Combining Genomics and Transcriptomics Approaches to Understand Stylosanthes scabra, an Orphan Legume from the Brazilian Caatinga.</title>
        <authorList>
            <person name="Ferreira-Neto J.R.C."/>
            <person name="da Silva M.D."/>
            <person name="Binneck E."/>
            <person name="de Melo N.F."/>
            <person name="da Silva R.H."/>
            <person name="de Melo A.L.T.M."/>
            <person name="Pandolfi V."/>
            <person name="Bustamante F.O."/>
            <person name="Brasileiro-Vidal A.C."/>
            <person name="Benko-Iseppon A.M."/>
        </authorList>
    </citation>
    <scope>NUCLEOTIDE SEQUENCE [LARGE SCALE GENOMIC DNA]</scope>
    <source>
        <tissue evidence="2">Leaves</tissue>
    </source>
</reference>
<comment type="caution">
    <text evidence="2">The sequence shown here is derived from an EMBL/GenBank/DDBJ whole genome shotgun (WGS) entry which is preliminary data.</text>
</comment>
<evidence type="ECO:0000313" key="2">
    <source>
        <dbReference type="EMBL" id="MED6123754.1"/>
    </source>
</evidence>
<protein>
    <recommendedName>
        <fullName evidence="4">Zinc finger GRF-type domain-containing protein</fullName>
    </recommendedName>
</protein>
<keyword evidence="3" id="KW-1185">Reference proteome</keyword>
<evidence type="ECO:0000256" key="1">
    <source>
        <dbReference type="SAM" id="Phobius"/>
    </source>
</evidence>
<dbReference type="EMBL" id="JASCZI010030587">
    <property type="protein sequence ID" value="MED6123754.1"/>
    <property type="molecule type" value="Genomic_DNA"/>
</dbReference>
<gene>
    <name evidence="2" type="ORF">PIB30_052351</name>
</gene>
<sequence>MNPNCFQRRQPQFTNIISSPTSMECRSQSSELKSRTLGDFSVGGDSRTCTLSSNSVGQPRKKKFSYLRCFCGSYAIIFQSCTKLNPDRFFLGCPNYNTSQRHCKYFYCLDMLVEENTEEPIISGKNGIFMSRRLKQLEQMVMEMDMELKIRGINDVRGFQNNKCVCFAIGGLINILFVLAIKGLF</sequence>
<proteinExistence type="predicted"/>
<name>A0ABU6RIM6_9FABA</name>